<organism evidence="2 3">
    <name type="scientific">Lactobacillus jensenii</name>
    <dbReference type="NCBI Taxonomy" id="109790"/>
    <lineage>
        <taxon>Bacteria</taxon>
        <taxon>Bacillati</taxon>
        <taxon>Bacillota</taxon>
        <taxon>Bacilli</taxon>
        <taxon>Lactobacillales</taxon>
        <taxon>Lactobacillaceae</taxon>
        <taxon>Lactobacillus</taxon>
    </lineage>
</organism>
<dbReference type="SUPFAM" id="SSF143011">
    <property type="entry name" value="RelE-like"/>
    <property type="match status" value="1"/>
</dbReference>
<dbReference type="InterPro" id="IPR004386">
    <property type="entry name" value="Toxin_YafQ-like"/>
</dbReference>
<dbReference type="RefSeq" id="WP_048588071.1">
    <property type="nucleotide sequence ID" value="NZ_CATOVC010000001.1"/>
</dbReference>
<protein>
    <submittedName>
        <fullName evidence="2">Type II toxin-antitoxin system YafQ family toxin</fullName>
    </submittedName>
</protein>
<dbReference type="Gene3D" id="3.30.2310.20">
    <property type="entry name" value="RelE-like"/>
    <property type="match status" value="1"/>
</dbReference>
<dbReference type="Proteomes" id="UP001385848">
    <property type="component" value="Unassembled WGS sequence"/>
</dbReference>
<gene>
    <name evidence="2" type="ORF">AAC431_00610</name>
</gene>
<evidence type="ECO:0000256" key="1">
    <source>
        <dbReference type="ARBA" id="ARBA00022649"/>
    </source>
</evidence>
<dbReference type="InterPro" id="IPR007712">
    <property type="entry name" value="RelE/ParE_toxin"/>
</dbReference>
<evidence type="ECO:0000313" key="3">
    <source>
        <dbReference type="Proteomes" id="UP001385848"/>
    </source>
</evidence>
<dbReference type="NCBIfam" id="TIGR02385">
    <property type="entry name" value="RelE_StbE"/>
    <property type="match status" value="1"/>
</dbReference>
<accession>A0ABU9FFS6</accession>
<sequence length="100" mass="12136">MAEINYTPEFKRNYKKLKRKHYNMQKLKHVIELLQHEDFQVLRNSYDDHFLHGKWEGNKALHVEKNRKGNWILIYRISKCKVQLVSIDLVATGNHEIYNK</sequence>
<comment type="caution">
    <text evidence="2">The sequence shown here is derived from an EMBL/GenBank/DDBJ whole genome shotgun (WGS) entry which is preliminary data.</text>
</comment>
<keyword evidence="3" id="KW-1185">Reference proteome</keyword>
<reference evidence="2 3" key="1">
    <citation type="submission" date="2024-04" db="EMBL/GenBank/DDBJ databases">
        <title>Three lactobacilli isolated from voided urine samples from females with type 2 diabetes.</title>
        <authorList>
            <person name="Kula A."/>
            <person name="Stegman N."/>
            <person name="Putonti C."/>
        </authorList>
    </citation>
    <scope>NUCLEOTIDE SEQUENCE [LARGE SCALE GENOMIC DNA]</scope>
    <source>
        <strain evidence="2 3">1855</strain>
    </source>
</reference>
<proteinExistence type="predicted"/>
<dbReference type="PANTHER" id="PTHR40588">
    <property type="entry name" value="MRNA INTERFERASE TOXIN YAFQ"/>
    <property type="match status" value="1"/>
</dbReference>
<dbReference type="InterPro" id="IPR035093">
    <property type="entry name" value="RelE/ParE_toxin_dom_sf"/>
</dbReference>
<dbReference type="EMBL" id="JBBVUL010000001">
    <property type="protein sequence ID" value="MEL0564427.1"/>
    <property type="molecule type" value="Genomic_DNA"/>
</dbReference>
<name>A0ABU9FFS6_LACJE</name>
<dbReference type="Pfam" id="PF15738">
    <property type="entry name" value="YafQ_toxin"/>
    <property type="match status" value="1"/>
</dbReference>
<evidence type="ECO:0000313" key="2">
    <source>
        <dbReference type="EMBL" id="MEL0564427.1"/>
    </source>
</evidence>
<keyword evidence="1" id="KW-1277">Toxin-antitoxin system</keyword>
<dbReference type="PANTHER" id="PTHR40588:SF1">
    <property type="entry name" value="MRNA INTERFERASE TOXIN YAFQ"/>
    <property type="match status" value="1"/>
</dbReference>